<dbReference type="RefSeq" id="WP_089759151.1">
    <property type="nucleotide sequence ID" value="NZ_FNGO01000006.1"/>
</dbReference>
<dbReference type="InterPro" id="IPR042047">
    <property type="entry name" value="SleB_dom1"/>
</dbReference>
<keyword evidence="2" id="KW-0812">Transmembrane</keyword>
<feature type="region of interest" description="Disordered" evidence="1">
    <location>
        <begin position="258"/>
        <end position="288"/>
    </location>
</feature>
<accession>A0A1G9LIS6</accession>
<dbReference type="Pfam" id="PF07486">
    <property type="entry name" value="Hydrolase_2"/>
    <property type="match status" value="1"/>
</dbReference>
<feature type="compositionally biased region" description="Polar residues" evidence="1">
    <location>
        <begin position="258"/>
        <end position="272"/>
    </location>
</feature>
<feature type="transmembrane region" description="Helical" evidence="2">
    <location>
        <begin position="21"/>
        <end position="38"/>
    </location>
</feature>
<sequence>MLRILSATHSGCKSRFDRGKLILTISLIFLVISCALLAETAETARYRLIYVVGEGDTLSQIAGEFGVSTSELAEWNGINNNSAVRIGSELEIPVRGEKTERNFDKSLTERENSFSLASDREMAVTVNQGSERPKLDHIDQSDLITYHVNAGDTLYDVARSFNTSMSVLRELNDMEDNTLRSGEEIVVPITELSEREALARSISDQEFELLSRIIHGEAQGEPHLGRVAVGAVVLNRVLSHRFPNSISEVIYDQGQFSPVQDGSYQQQPSADSRQAAREAINGKDPTGGALFFYNPDKATDREWTQRREKVVTIGNHVFMK</sequence>
<dbReference type="Gene3D" id="3.10.350.10">
    <property type="entry name" value="LysM domain"/>
    <property type="match status" value="2"/>
</dbReference>
<dbReference type="CDD" id="cd00118">
    <property type="entry name" value="LysM"/>
    <property type="match status" value="2"/>
</dbReference>
<dbReference type="Pfam" id="PF01476">
    <property type="entry name" value="LysM"/>
    <property type="match status" value="2"/>
</dbReference>
<dbReference type="Gene3D" id="6.20.240.60">
    <property type="match status" value="1"/>
</dbReference>
<dbReference type="InterPro" id="IPR018392">
    <property type="entry name" value="LysM"/>
</dbReference>
<keyword evidence="2" id="KW-1133">Transmembrane helix</keyword>
<organism evidence="4 5">
    <name type="scientific">Halarsenatibacter silvermanii</name>
    <dbReference type="NCBI Taxonomy" id="321763"/>
    <lineage>
        <taxon>Bacteria</taxon>
        <taxon>Bacillati</taxon>
        <taxon>Bacillota</taxon>
        <taxon>Clostridia</taxon>
        <taxon>Halanaerobiales</taxon>
        <taxon>Halarsenatibacteraceae</taxon>
        <taxon>Halarsenatibacter</taxon>
    </lineage>
</organism>
<feature type="domain" description="LysM" evidence="3">
    <location>
        <begin position="144"/>
        <end position="187"/>
    </location>
</feature>
<feature type="domain" description="LysM" evidence="3">
    <location>
        <begin position="48"/>
        <end position="92"/>
    </location>
</feature>
<dbReference type="PANTHER" id="PTHR33734:SF22">
    <property type="entry name" value="MEMBRANE-BOUND LYTIC MUREIN TRANSGLYCOSYLASE D"/>
    <property type="match status" value="1"/>
</dbReference>
<dbReference type="Proteomes" id="UP000199476">
    <property type="component" value="Unassembled WGS sequence"/>
</dbReference>
<keyword evidence="2" id="KW-0472">Membrane</keyword>
<evidence type="ECO:0000313" key="5">
    <source>
        <dbReference type="Proteomes" id="UP000199476"/>
    </source>
</evidence>
<dbReference type="Gene3D" id="1.10.10.2520">
    <property type="entry name" value="Cell wall hydrolase SleB, domain 1"/>
    <property type="match status" value="1"/>
</dbReference>
<evidence type="ECO:0000256" key="2">
    <source>
        <dbReference type="SAM" id="Phobius"/>
    </source>
</evidence>
<evidence type="ECO:0000313" key="4">
    <source>
        <dbReference type="EMBL" id="SDL61723.1"/>
    </source>
</evidence>
<name>A0A1G9LIS6_9FIRM</name>
<dbReference type="SUPFAM" id="SSF54106">
    <property type="entry name" value="LysM domain"/>
    <property type="match status" value="2"/>
</dbReference>
<dbReference type="PANTHER" id="PTHR33734">
    <property type="entry name" value="LYSM DOMAIN-CONTAINING GPI-ANCHORED PROTEIN 2"/>
    <property type="match status" value="1"/>
</dbReference>
<evidence type="ECO:0000259" key="3">
    <source>
        <dbReference type="PROSITE" id="PS51782"/>
    </source>
</evidence>
<dbReference type="EMBL" id="FNGO01000006">
    <property type="protein sequence ID" value="SDL61723.1"/>
    <property type="molecule type" value="Genomic_DNA"/>
</dbReference>
<dbReference type="AlphaFoldDB" id="A0A1G9LIS6"/>
<dbReference type="STRING" id="321763.SAMN04488692_10672"/>
<dbReference type="InterPro" id="IPR011105">
    <property type="entry name" value="Cell_wall_hydrolase_SleB"/>
</dbReference>
<proteinExistence type="predicted"/>
<gene>
    <name evidence="4" type="ORF">SAMN04488692_10672</name>
</gene>
<dbReference type="SMART" id="SM00257">
    <property type="entry name" value="LysM"/>
    <property type="match status" value="2"/>
</dbReference>
<evidence type="ECO:0000256" key="1">
    <source>
        <dbReference type="SAM" id="MobiDB-lite"/>
    </source>
</evidence>
<keyword evidence="5" id="KW-1185">Reference proteome</keyword>
<dbReference type="PROSITE" id="PS51782">
    <property type="entry name" value="LYSM"/>
    <property type="match status" value="2"/>
</dbReference>
<protein>
    <submittedName>
        <fullName evidence="4">N-acetylmuramoyl-L-alanine amidase</fullName>
    </submittedName>
</protein>
<dbReference type="PROSITE" id="PS51257">
    <property type="entry name" value="PROKAR_LIPOPROTEIN"/>
    <property type="match status" value="1"/>
</dbReference>
<reference evidence="4 5" key="1">
    <citation type="submission" date="2016-10" db="EMBL/GenBank/DDBJ databases">
        <authorList>
            <person name="de Groot N.N."/>
        </authorList>
    </citation>
    <scope>NUCLEOTIDE SEQUENCE [LARGE SCALE GENOMIC DNA]</scope>
    <source>
        <strain evidence="4 5">SLAS-1</strain>
    </source>
</reference>
<dbReference type="GO" id="GO:0016787">
    <property type="term" value="F:hydrolase activity"/>
    <property type="evidence" value="ECO:0007669"/>
    <property type="project" value="InterPro"/>
</dbReference>
<dbReference type="InterPro" id="IPR036779">
    <property type="entry name" value="LysM_dom_sf"/>
</dbReference>